<proteinExistence type="inferred from homology"/>
<dbReference type="GO" id="GO:0016787">
    <property type="term" value="F:hydrolase activity"/>
    <property type="evidence" value="ECO:0007669"/>
    <property type="project" value="UniProtKB-KW"/>
</dbReference>
<dbReference type="CDD" id="cd18808">
    <property type="entry name" value="SF1_C_Upf1"/>
    <property type="match status" value="1"/>
</dbReference>
<evidence type="ECO:0000313" key="9">
    <source>
        <dbReference type="Proteomes" id="UP000549394"/>
    </source>
</evidence>
<protein>
    <submittedName>
        <fullName evidence="8">DgyrCDS10571</fullName>
    </submittedName>
</protein>
<dbReference type="Proteomes" id="UP000549394">
    <property type="component" value="Unassembled WGS sequence"/>
</dbReference>
<dbReference type="Pfam" id="PF13087">
    <property type="entry name" value="AAA_12"/>
    <property type="match status" value="1"/>
</dbReference>
<dbReference type="Pfam" id="PF13086">
    <property type="entry name" value="AAA_11"/>
    <property type="match status" value="1"/>
</dbReference>
<evidence type="ECO:0000256" key="2">
    <source>
        <dbReference type="ARBA" id="ARBA00022741"/>
    </source>
</evidence>
<dbReference type="PANTHER" id="PTHR43788:SF16">
    <property type="entry name" value="HELICASE WITH ZINC FINGER 2"/>
    <property type="match status" value="1"/>
</dbReference>
<dbReference type="OrthoDB" id="2285229at2759"/>
<dbReference type="FunFam" id="3.40.50.300:FF:000326">
    <property type="entry name" value="P-loop containing nucleoside triphosphate hydrolase"/>
    <property type="match status" value="1"/>
</dbReference>
<dbReference type="PANTHER" id="PTHR43788">
    <property type="entry name" value="DNA2/NAM7 HELICASE FAMILY MEMBER"/>
    <property type="match status" value="1"/>
</dbReference>
<dbReference type="SUPFAM" id="SSF52540">
    <property type="entry name" value="P-loop containing nucleoside triphosphate hydrolases"/>
    <property type="match status" value="1"/>
</dbReference>
<comment type="similarity">
    <text evidence="1">Belongs to the DNA2/NAM7 helicase family.</text>
</comment>
<dbReference type="InterPro" id="IPR041679">
    <property type="entry name" value="DNA2/NAM7-like_C"/>
</dbReference>
<keyword evidence="4" id="KW-0347">Helicase</keyword>
<sequence>MPRHWDSIYKGWNEQPFQRLMLSTNRLRNEITQYCCKNIPAVEMEAVEHVIRDYNENKNYLNSVPISIKCSIDRSCTRFEGESDFYVRIKENLQKNDYHSLVIPIKNKKTSPMKCMCVIKLTSVECREDEQYAVFRYKLGFQTLSWSVEELWSISNEFSATLFCHTDTTSKRRINAIKSLKLSDESVNKIILRLQSMAHDRATSKSISRSHGNLCKPNDKQQEAIAHALDESQKFSVIQGPPGTGKTETAAHIIYHLYQMNRKSINQQKPKILYCAPSNKATDKIIDYLQRLPHSIRPKIIRVLSSFLEKVTYPIPQEGDPFFIRKPFISDETLDKVTRLSNYSHILLHEMIREVSSDIQMYDQMIEDGDFITNKEIRYFRYLIRKEKNKVLKTADVILCTCTASGMAILQNLNIKQVIIDECGMCTDSDCLIPLTNLKPKKIICIGDHQQLQPVVFSKDCVRETLHNTAFEYYSKQNGVTVLNRQYRMHYDICDFPSKTFYDSKLICGTLEQYLPSKLLSFWDNNSRPKVFLDIVGIEKRNLRNGSFYNKIEANLVVQLLNLLIYRERVKGRDIMVLTYYRAQVVEIQNAIRQSRIVHNFNPKNVQTIITSQGSEWKYVIISCVRSVEGNEYPDEPSEEWRRRHIGFLDDYHQQNVCITRAKDGLIIIGDASTLNCCDTWRKLISDYTETFCFEDAANFN</sequence>
<dbReference type="InterPro" id="IPR027417">
    <property type="entry name" value="P-loop_NTPase"/>
</dbReference>
<keyword evidence="9" id="KW-1185">Reference proteome</keyword>
<comment type="caution">
    <text evidence="8">The sequence shown here is derived from an EMBL/GenBank/DDBJ whole genome shotgun (WGS) entry which is preliminary data.</text>
</comment>
<reference evidence="8 9" key="1">
    <citation type="submission" date="2020-08" db="EMBL/GenBank/DDBJ databases">
        <authorList>
            <person name="Hejnol A."/>
        </authorList>
    </citation>
    <scope>NUCLEOTIDE SEQUENCE [LARGE SCALE GENOMIC DNA]</scope>
</reference>
<dbReference type="SMART" id="SM00487">
    <property type="entry name" value="DEXDc"/>
    <property type="match status" value="1"/>
</dbReference>
<dbReference type="InterPro" id="IPR014001">
    <property type="entry name" value="Helicase_ATP-bd"/>
</dbReference>
<gene>
    <name evidence="8" type="ORF">DGYR_LOCUS9972</name>
</gene>
<evidence type="ECO:0000259" key="7">
    <source>
        <dbReference type="SMART" id="SM00487"/>
    </source>
</evidence>
<dbReference type="Gene3D" id="3.40.50.300">
    <property type="entry name" value="P-loop containing nucleotide triphosphate hydrolases"/>
    <property type="match status" value="2"/>
</dbReference>
<dbReference type="InterPro" id="IPR041677">
    <property type="entry name" value="DNA2/NAM7_AAA_11"/>
</dbReference>
<accession>A0A7I8W0R4</accession>
<dbReference type="EMBL" id="CAJFCJ010000016">
    <property type="protein sequence ID" value="CAD5122122.1"/>
    <property type="molecule type" value="Genomic_DNA"/>
</dbReference>
<keyword evidence="3" id="KW-0378">Hydrolase</keyword>
<evidence type="ECO:0000256" key="4">
    <source>
        <dbReference type="ARBA" id="ARBA00022806"/>
    </source>
</evidence>
<name>A0A7I8W0R4_9ANNE</name>
<dbReference type="GO" id="GO:0005694">
    <property type="term" value="C:chromosome"/>
    <property type="evidence" value="ECO:0007669"/>
    <property type="project" value="UniProtKB-ARBA"/>
</dbReference>
<dbReference type="InterPro" id="IPR047187">
    <property type="entry name" value="SF1_C_Upf1"/>
</dbReference>
<organism evidence="8 9">
    <name type="scientific">Dimorphilus gyrociliatus</name>
    <dbReference type="NCBI Taxonomy" id="2664684"/>
    <lineage>
        <taxon>Eukaryota</taxon>
        <taxon>Metazoa</taxon>
        <taxon>Spiralia</taxon>
        <taxon>Lophotrochozoa</taxon>
        <taxon>Annelida</taxon>
        <taxon>Polychaeta</taxon>
        <taxon>Polychaeta incertae sedis</taxon>
        <taxon>Dinophilidae</taxon>
        <taxon>Dimorphilus</taxon>
    </lineage>
</organism>
<dbReference type="GO" id="GO:0043139">
    <property type="term" value="F:5'-3' DNA helicase activity"/>
    <property type="evidence" value="ECO:0007669"/>
    <property type="project" value="TreeGrafter"/>
</dbReference>
<evidence type="ECO:0000256" key="5">
    <source>
        <dbReference type="ARBA" id="ARBA00022840"/>
    </source>
</evidence>
<evidence type="ECO:0000256" key="3">
    <source>
        <dbReference type="ARBA" id="ARBA00022801"/>
    </source>
</evidence>
<evidence type="ECO:0000313" key="8">
    <source>
        <dbReference type="EMBL" id="CAD5122122.1"/>
    </source>
</evidence>
<keyword evidence="5" id="KW-0067">ATP-binding</keyword>
<dbReference type="AlphaFoldDB" id="A0A7I8W0R4"/>
<evidence type="ECO:0000256" key="1">
    <source>
        <dbReference type="ARBA" id="ARBA00007913"/>
    </source>
</evidence>
<evidence type="ECO:0000256" key="6">
    <source>
        <dbReference type="ARBA" id="ARBA00048432"/>
    </source>
</evidence>
<comment type="catalytic activity">
    <reaction evidence="6">
        <text>ATP + H2O = ADP + phosphate + H(+)</text>
        <dbReference type="Rhea" id="RHEA:13065"/>
        <dbReference type="ChEBI" id="CHEBI:15377"/>
        <dbReference type="ChEBI" id="CHEBI:15378"/>
        <dbReference type="ChEBI" id="CHEBI:30616"/>
        <dbReference type="ChEBI" id="CHEBI:43474"/>
        <dbReference type="ChEBI" id="CHEBI:456216"/>
        <dbReference type="EC" id="3.6.4.12"/>
    </reaction>
    <physiologicalReaction direction="left-to-right" evidence="6">
        <dbReference type="Rhea" id="RHEA:13066"/>
    </physiologicalReaction>
</comment>
<dbReference type="GO" id="GO:0005524">
    <property type="term" value="F:ATP binding"/>
    <property type="evidence" value="ECO:0007669"/>
    <property type="project" value="UniProtKB-KW"/>
</dbReference>
<feature type="domain" description="Helicase ATP-binding" evidence="7">
    <location>
        <begin position="213"/>
        <end position="474"/>
    </location>
</feature>
<keyword evidence="2" id="KW-0547">Nucleotide-binding</keyword>
<dbReference type="InterPro" id="IPR050534">
    <property type="entry name" value="Coronavir_polyprotein_1ab"/>
</dbReference>